<accession>A0A8S1EVV0</accession>
<keyword evidence="3" id="KW-1185">Reference proteome</keyword>
<evidence type="ECO:0000313" key="2">
    <source>
        <dbReference type="EMBL" id="CAB3407770.1"/>
    </source>
</evidence>
<comment type="caution">
    <text evidence="2">The sequence shown here is derived from an EMBL/GenBank/DDBJ whole genome shotgun (WGS) entry which is preliminary data.</text>
</comment>
<feature type="region of interest" description="Disordered" evidence="1">
    <location>
        <begin position="60"/>
        <end position="97"/>
    </location>
</feature>
<sequence length="123" mass="13890">MESLLAEDEVNPLANFQIPDRQGPVQKTNPTESQMFDGAKISRTKLINIMRLVNSLLPKLNTDKTQSDGNSVKTKKEEAKLEGFTQGSENDDKKEQTRAVCVLEKSFEHTEKPQYFARNDTTS</sequence>
<protein>
    <submittedName>
        <fullName evidence="2">Uncharacterized protein</fullName>
    </submittedName>
</protein>
<dbReference type="EMBL" id="CADEPM010000006">
    <property type="protein sequence ID" value="CAB3407770.1"/>
    <property type="molecule type" value="Genomic_DNA"/>
</dbReference>
<feature type="compositionally biased region" description="Polar residues" evidence="1">
    <location>
        <begin position="25"/>
        <end position="34"/>
    </location>
</feature>
<feature type="region of interest" description="Disordered" evidence="1">
    <location>
        <begin position="1"/>
        <end position="35"/>
    </location>
</feature>
<dbReference type="Proteomes" id="UP000494206">
    <property type="component" value="Unassembled WGS sequence"/>
</dbReference>
<feature type="compositionally biased region" description="Acidic residues" evidence="1">
    <location>
        <begin position="1"/>
        <end position="10"/>
    </location>
</feature>
<evidence type="ECO:0000313" key="3">
    <source>
        <dbReference type="Proteomes" id="UP000494206"/>
    </source>
</evidence>
<evidence type="ECO:0000256" key="1">
    <source>
        <dbReference type="SAM" id="MobiDB-lite"/>
    </source>
</evidence>
<proteinExistence type="predicted"/>
<organism evidence="2 3">
    <name type="scientific">Caenorhabditis bovis</name>
    <dbReference type="NCBI Taxonomy" id="2654633"/>
    <lineage>
        <taxon>Eukaryota</taxon>
        <taxon>Metazoa</taxon>
        <taxon>Ecdysozoa</taxon>
        <taxon>Nematoda</taxon>
        <taxon>Chromadorea</taxon>
        <taxon>Rhabditida</taxon>
        <taxon>Rhabditina</taxon>
        <taxon>Rhabditomorpha</taxon>
        <taxon>Rhabditoidea</taxon>
        <taxon>Rhabditidae</taxon>
        <taxon>Peloderinae</taxon>
        <taxon>Caenorhabditis</taxon>
    </lineage>
</organism>
<name>A0A8S1EVV0_9PELO</name>
<reference evidence="2 3" key="1">
    <citation type="submission" date="2020-04" db="EMBL/GenBank/DDBJ databases">
        <authorList>
            <person name="Laetsch R D."/>
            <person name="Stevens L."/>
            <person name="Kumar S."/>
            <person name="Blaxter L. M."/>
        </authorList>
    </citation>
    <scope>NUCLEOTIDE SEQUENCE [LARGE SCALE GENOMIC DNA]</scope>
</reference>
<gene>
    <name evidence="2" type="ORF">CBOVIS_LOCUS9644</name>
</gene>
<dbReference type="AlphaFoldDB" id="A0A8S1EVV0"/>